<evidence type="ECO:0000256" key="3">
    <source>
        <dbReference type="RuleBase" id="RU004328"/>
    </source>
</evidence>
<evidence type="ECO:0000313" key="5">
    <source>
        <dbReference type="EMBL" id="KAF3760918.1"/>
    </source>
</evidence>
<organism evidence="5 6">
    <name type="scientific">Cryphonectria parasitica (strain ATCC 38755 / EP155)</name>
    <dbReference type="NCBI Taxonomy" id="660469"/>
    <lineage>
        <taxon>Eukaryota</taxon>
        <taxon>Fungi</taxon>
        <taxon>Dikarya</taxon>
        <taxon>Ascomycota</taxon>
        <taxon>Pezizomycotina</taxon>
        <taxon>Sordariomycetes</taxon>
        <taxon>Sordariomycetidae</taxon>
        <taxon>Diaporthales</taxon>
        <taxon>Cryphonectriaceae</taxon>
        <taxon>Cryphonectria-Endothia species complex</taxon>
        <taxon>Cryphonectria</taxon>
    </lineage>
</organism>
<feature type="non-terminal residue" evidence="5">
    <location>
        <position position="1"/>
    </location>
</feature>
<dbReference type="Gene3D" id="3.90.730.10">
    <property type="entry name" value="Ribonuclease T2-like"/>
    <property type="match status" value="1"/>
</dbReference>
<feature type="domain" description="RNase T2-like C-terminal" evidence="4">
    <location>
        <begin position="213"/>
        <end position="325"/>
    </location>
</feature>
<proteinExistence type="inferred from homology"/>
<dbReference type="InterPro" id="IPR036430">
    <property type="entry name" value="RNase_T2-like_sf"/>
</dbReference>
<evidence type="ECO:0000313" key="6">
    <source>
        <dbReference type="Proteomes" id="UP000803844"/>
    </source>
</evidence>
<keyword evidence="6" id="KW-1185">Reference proteome</keyword>
<comment type="caution">
    <text evidence="5">The sequence shown here is derived from an EMBL/GenBank/DDBJ whole genome shotgun (WGS) entry which is preliminary data.</text>
</comment>
<accession>A0A9P4XTZ2</accession>
<dbReference type="PANTHER" id="PTHR11240:SF22">
    <property type="entry name" value="RIBONUCLEASE T2"/>
    <property type="match status" value="1"/>
</dbReference>
<dbReference type="GO" id="GO:0003723">
    <property type="term" value="F:RNA binding"/>
    <property type="evidence" value="ECO:0007669"/>
    <property type="project" value="InterPro"/>
</dbReference>
<dbReference type="OrthoDB" id="435754at2759"/>
<dbReference type="RefSeq" id="XP_040771897.1">
    <property type="nucleotide sequence ID" value="XM_040917911.1"/>
</dbReference>
<name>A0A9P4XTZ2_CRYP1</name>
<dbReference type="InterPro" id="IPR018188">
    <property type="entry name" value="RNase_T2_His_AS_1"/>
</dbReference>
<dbReference type="PANTHER" id="PTHR11240">
    <property type="entry name" value="RIBONUCLEASE T2"/>
    <property type="match status" value="1"/>
</dbReference>
<dbReference type="PROSITE" id="PS00530">
    <property type="entry name" value="RNASE_T2_1"/>
    <property type="match status" value="1"/>
</dbReference>
<dbReference type="EMBL" id="MU032352">
    <property type="protein sequence ID" value="KAF3760918.1"/>
    <property type="molecule type" value="Genomic_DNA"/>
</dbReference>
<reference evidence="5" key="1">
    <citation type="journal article" date="2020" name="Phytopathology">
        <title>Genome sequence of the chestnut blight fungus Cryphonectria parasitica EP155: A fundamental resource for an archetypical invasive plant pathogen.</title>
        <authorList>
            <person name="Crouch J.A."/>
            <person name="Dawe A."/>
            <person name="Aerts A."/>
            <person name="Barry K."/>
            <person name="Churchill A.C.L."/>
            <person name="Grimwood J."/>
            <person name="Hillman B."/>
            <person name="Milgroom M.G."/>
            <person name="Pangilinan J."/>
            <person name="Smith M."/>
            <person name="Salamov A."/>
            <person name="Schmutz J."/>
            <person name="Yadav J."/>
            <person name="Grigoriev I.V."/>
            <person name="Nuss D."/>
        </authorList>
    </citation>
    <scope>NUCLEOTIDE SEQUENCE</scope>
    <source>
        <strain evidence="5">EP155</strain>
    </source>
</reference>
<dbReference type="InterPro" id="IPR057328">
    <property type="entry name" value="RNaseT2L_C"/>
</dbReference>
<dbReference type="GO" id="GO:0005576">
    <property type="term" value="C:extracellular region"/>
    <property type="evidence" value="ECO:0007669"/>
    <property type="project" value="TreeGrafter"/>
</dbReference>
<dbReference type="GO" id="GO:0033897">
    <property type="term" value="F:ribonuclease T2 activity"/>
    <property type="evidence" value="ECO:0007669"/>
    <property type="project" value="InterPro"/>
</dbReference>
<dbReference type="GO" id="GO:0006401">
    <property type="term" value="P:RNA catabolic process"/>
    <property type="evidence" value="ECO:0007669"/>
    <property type="project" value="TreeGrafter"/>
</dbReference>
<dbReference type="Pfam" id="PF00445">
    <property type="entry name" value="Ribonuclease_T2"/>
    <property type="match status" value="1"/>
</dbReference>
<sequence>GPANSWGIHGLWPDDCDGDYSEDCDTSREYTDITTLIEKYGTTELLDFMETYWNSNDESNEDFWESEWAEHGTCISTLDPTCYTDYETGIEAVDFFQIVVNLFQTLTLYAAGIVPSNSATYTLSEINAAISAQFGQDPVLLCDDDTISEIYYGFYVNGPLLNQDFVPAAVVGEDSTCPSSGIKYPVKSGATTTTTTATATTTSSSSSATGSTVSGDGYWYAYYDGEKNGCLISEGYWYTTGTCATYEATTSGDGFTMTSSKGTCGVSDNELGCASGVSSTTFTVIDGYLAYDGTTTFYSNEIPTGDDEAYIWTDYGDYEVTFQWYAL</sequence>
<gene>
    <name evidence="5" type="ORF">M406DRAFT_268102</name>
</gene>
<dbReference type="AlphaFoldDB" id="A0A9P4XTZ2"/>
<evidence type="ECO:0000259" key="4">
    <source>
        <dbReference type="Pfam" id="PF25488"/>
    </source>
</evidence>
<evidence type="ECO:0000256" key="2">
    <source>
        <dbReference type="ARBA" id="ARBA00071169"/>
    </source>
</evidence>
<dbReference type="InterPro" id="IPR001568">
    <property type="entry name" value="RNase_T2-like"/>
</dbReference>
<dbReference type="GeneID" id="63835040"/>
<evidence type="ECO:0000256" key="1">
    <source>
        <dbReference type="ARBA" id="ARBA00007469"/>
    </source>
</evidence>
<comment type="similarity">
    <text evidence="1 3">Belongs to the RNase T2 family.</text>
</comment>
<protein>
    <recommendedName>
        <fullName evidence="2">Ribonuclease T2-like</fullName>
    </recommendedName>
</protein>
<dbReference type="Proteomes" id="UP000803844">
    <property type="component" value="Unassembled WGS sequence"/>
</dbReference>
<dbReference type="Pfam" id="PF25488">
    <property type="entry name" value="RNaseT2L_C"/>
    <property type="match status" value="1"/>
</dbReference>
<dbReference type="SUPFAM" id="SSF55895">
    <property type="entry name" value="Ribonuclease Rh-like"/>
    <property type="match status" value="1"/>
</dbReference>